<evidence type="ECO:0000313" key="1">
    <source>
        <dbReference type="EMBL" id="KAK2705491.1"/>
    </source>
</evidence>
<proteinExistence type="predicted"/>
<dbReference type="EMBL" id="JAVRJZ010000020">
    <property type="protein sequence ID" value="KAK2705491.1"/>
    <property type="molecule type" value="Genomic_DNA"/>
</dbReference>
<gene>
    <name evidence="1" type="ORF">QYM36_015772</name>
</gene>
<name>A0AA88KXB2_ARTSF</name>
<comment type="caution">
    <text evidence="1">The sequence shown here is derived from an EMBL/GenBank/DDBJ whole genome shotgun (WGS) entry which is preliminary data.</text>
</comment>
<evidence type="ECO:0000313" key="2">
    <source>
        <dbReference type="Proteomes" id="UP001187531"/>
    </source>
</evidence>
<dbReference type="AlphaFoldDB" id="A0AA88KXB2"/>
<reference evidence="1" key="1">
    <citation type="submission" date="2023-07" db="EMBL/GenBank/DDBJ databases">
        <title>Chromosome-level genome assembly of Artemia franciscana.</title>
        <authorList>
            <person name="Jo E."/>
        </authorList>
    </citation>
    <scope>NUCLEOTIDE SEQUENCE</scope>
    <source>
        <tissue evidence="1">Whole body</tissue>
    </source>
</reference>
<organism evidence="1 2">
    <name type="scientific">Artemia franciscana</name>
    <name type="common">Brine shrimp</name>
    <name type="synonym">Artemia sanfranciscana</name>
    <dbReference type="NCBI Taxonomy" id="6661"/>
    <lineage>
        <taxon>Eukaryota</taxon>
        <taxon>Metazoa</taxon>
        <taxon>Ecdysozoa</taxon>
        <taxon>Arthropoda</taxon>
        <taxon>Crustacea</taxon>
        <taxon>Branchiopoda</taxon>
        <taxon>Anostraca</taxon>
        <taxon>Artemiidae</taxon>
        <taxon>Artemia</taxon>
    </lineage>
</organism>
<protein>
    <submittedName>
        <fullName evidence="1">Uncharacterized protein</fullName>
    </submittedName>
</protein>
<sequence>MPSLEVSLKPHPKTTYAVVLKNPPKELVDPKEHRAFIDNLCGGSKISIVELRAGRETWCLVVSDISAASAIANSIKAKDESLKPQLKIPIMYGIARFYPENVTKDQLCDLVTNCIKASRIAGTRFYKPQFSCRDDLIAAMSAPVAFEYEWVHVEEFVPLPPPPPGAMNVRHMVIYLPPVRLLPVFHAVDKKDTPANMIFPA</sequence>
<dbReference type="Proteomes" id="UP001187531">
    <property type="component" value="Unassembled WGS sequence"/>
</dbReference>
<keyword evidence="2" id="KW-1185">Reference proteome</keyword>
<accession>A0AA88KXB2</accession>